<dbReference type="InterPro" id="IPR001480">
    <property type="entry name" value="Bulb-type_lectin_dom"/>
</dbReference>
<dbReference type="AlphaFoldDB" id="Q339N4"/>
<sequence>MPIPRLRLRGFNLSDNNVVKFILTTWFPFGASSNASQPVTQSVVWFAKQSLSGETTVGTMHSVLSVTVDGQLALTEVDGRMLWRAPVSRLMRGSILVLRDSDSLRPVRR</sequence>
<evidence type="ECO:0000313" key="2">
    <source>
        <dbReference type="EMBL" id="ABB47243.1"/>
    </source>
</evidence>
<reference evidence="2" key="2">
    <citation type="submission" date="2003-05" db="EMBL/GenBank/DDBJ databases">
        <authorList>
            <person name="Buell C.R."/>
            <person name="Wing R.A."/>
            <person name="McCombie W.R."/>
            <person name="Messing J."/>
            <person name="Yuan Q."/>
            <person name="Ouyang S."/>
        </authorList>
    </citation>
    <scope>NUCLEOTIDE SEQUENCE</scope>
</reference>
<reference evidence="2" key="1">
    <citation type="journal article" date="2003" name="Science">
        <title>In-depth view of structure, activity, and evolution of rice chromosome 10.</title>
        <authorList>
            <consortium name="Rice Chromosome 10 Sequencing Consortium"/>
        </authorList>
    </citation>
    <scope>NUCLEOTIDE SEQUENCE [LARGE SCALE GENOMIC DNA]</scope>
</reference>
<reference evidence="2" key="3">
    <citation type="submission" date="2006-07" db="EMBL/GenBank/DDBJ databases">
        <authorList>
            <person name="Buell R."/>
        </authorList>
    </citation>
    <scope>NUCLEOTIDE SEQUENCE</scope>
</reference>
<feature type="domain" description="Bulb-type lectin" evidence="1">
    <location>
        <begin position="1"/>
        <end position="109"/>
    </location>
</feature>
<dbReference type="EMBL" id="DP000086">
    <property type="protein sequence ID" value="ABB47243.1"/>
    <property type="molecule type" value="Genomic_DNA"/>
</dbReference>
<proteinExistence type="predicted"/>
<dbReference type="PROSITE" id="PS50927">
    <property type="entry name" value="BULB_LECTIN"/>
    <property type="match status" value="1"/>
</dbReference>
<gene>
    <name evidence="2" type="ordered locus">LOC_Os10g20100</name>
</gene>
<accession>Q339N4</accession>
<evidence type="ECO:0000259" key="1">
    <source>
        <dbReference type="PROSITE" id="PS50927"/>
    </source>
</evidence>
<organism evidence="2">
    <name type="scientific">Oryza sativa subsp. japonica</name>
    <name type="common">Rice</name>
    <dbReference type="NCBI Taxonomy" id="39947"/>
    <lineage>
        <taxon>Eukaryota</taxon>
        <taxon>Viridiplantae</taxon>
        <taxon>Streptophyta</taxon>
        <taxon>Embryophyta</taxon>
        <taxon>Tracheophyta</taxon>
        <taxon>Spermatophyta</taxon>
        <taxon>Magnoliopsida</taxon>
        <taxon>Liliopsida</taxon>
        <taxon>Poales</taxon>
        <taxon>Poaceae</taxon>
        <taxon>BOP clade</taxon>
        <taxon>Oryzoideae</taxon>
        <taxon>Oryzeae</taxon>
        <taxon>Oryzinae</taxon>
        <taxon>Oryza</taxon>
        <taxon>Oryza sativa</taxon>
    </lineage>
</organism>
<protein>
    <recommendedName>
        <fullName evidence="1">Bulb-type lectin domain-containing protein</fullName>
    </recommendedName>
</protein>
<name>Q339N4_ORYSJ</name>